<dbReference type="OrthoDB" id="9764363at2"/>
<evidence type="ECO:0000313" key="6">
    <source>
        <dbReference type="EMBL" id="KGF05385.1"/>
    </source>
</evidence>
<dbReference type="InterPro" id="IPR047272">
    <property type="entry name" value="S49_SppA_C"/>
</dbReference>
<dbReference type="Pfam" id="PF01343">
    <property type="entry name" value="Peptidase_S49"/>
    <property type="match status" value="1"/>
</dbReference>
<dbReference type="GO" id="GO:0006508">
    <property type="term" value="P:proteolysis"/>
    <property type="evidence" value="ECO:0007669"/>
    <property type="project" value="UniProtKB-KW"/>
</dbReference>
<evidence type="ECO:0000256" key="2">
    <source>
        <dbReference type="ARBA" id="ARBA00022670"/>
    </source>
</evidence>
<dbReference type="CDD" id="cd07023">
    <property type="entry name" value="S49_Sppa_N_C"/>
    <property type="match status" value="1"/>
</dbReference>
<protein>
    <submittedName>
        <fullName evidence="6">Peptidase S49</fullName>
    </submittedName>
</protein>
<evidence type="ECO:0000256" key="3">
    <source>
        <dbReference type="ARBA" id="ARBA00022801"/>
    </source>
</evidence>
<keyword evidence="4" id="KW-0720">Serine protease</keyword>
<dbReference type="InterPro" id="IPR004635">
    <property type="entry name" value="Pept_S49_SppA"/>
</dbReference>
<dbReference type="NCBIfam" id="TIGR00706">
    <property type="entry name" value="SppA_dom"/>
    <property type="match status" value="1"/>
</dbReference>
<organism evidence="6 7">
    <name type="scientific">Anaerococcus lactolyticus S7-1-13</name>
    <dbReference type="NCBI Taxonomy" id="1284686"/>
    <lineage>
        <taxon>Bacteria</taxon>
        <taxon>Bacillati</taxon>
        <taxon>Bacillota</taxon>
        <taxon>Tissierellia</taxon>
        <taxon>Tissierellales</taxon>
        <taxon>Peptoniphilaceae</taxon>
        <taxon>Anaerococcus</taxon>
    </lineage>
</organism>
<dbReference type="PANTHER" id="PTHR42987:SF4">
    <property type="entry name" value="PROTEASE SOHB-RELATED"/>
    <property type="match status" value="1"/>
</dbReference>
<dbReference type="AlphaFoldDB" id="A0A095X5P7"/>
<evidence type="ECO:0000259" key="5">
    <source>
        <dbReference type="Pfam" id="PF01343"/>
    </source>
</evidence>
<reference evidence="6 7" key="1">
    <citation type="submission" date="2014-07" db="EMBL/GenBank/DDBJ databases">
        <authorList>
            <person name="McCorrison J."/>
            <person name="Sanka R."/>
            <person name="Torralba M."/>
            <person name="Gillis M."/>
            <person name="Haft D.H."/>
            <person name="Methe B."/>
            <person name="Sutton G."/>
            <person name="Nelson K.E."/>
        </authorList>
    </citation>
    <scope>NUCLEOTIDE SEQUENCE [LARGE SCALE GENOMIC DNA]</scope>
    <source>
        <strain evidence="6 7">S7-1-13</strain>
    </source>
</reference>
<dbReference type="EMBL" id="JRMW01000015">
    <property type="protein sequence ID" value="KGF05385.1"/>
    <property type="molecule type" value="Genomic_DNA"/>
</dbReference>
<dbReference type="RefSeq" id="WP_037326093.1">
    <property type="nucleotide sequence ID" value="NZ_JRMW01000015.1"/>
</dbReference>
<dbReference type="InterPro" id="IPR002142">
    <property type="entry name" value="Peptidase_S49"/>
</dbReference>
<keyword evidence="2" id="KW-0645">Protease</keyword>
<proteinExistence type="inferred from homology"/>
<comment type="similarity">
    <text evidence="1">Belongs to the peptidase S49 family.</text>
</comment>
<dbReference type="InterPro" id="IPR029045">
    <property type="entry name" value="ClpP/crotonase-like_dom_sf"/>
</dbReference>
<accession>A0A095X5P7</accession>
<dbReference type="Proteomes" id="UP000029579">
    <property type="component" value="Unassembled WGS sequence"/>
</dbReference>
<evidence type="ECO:0000256" key="4">
    <source>
        <dbReference type="ARBA" id="ARBA00022825"/>
    </source>
</evidence>
<evidence type="ECO:0000313" key="7">
    <source>
        <dbReference type="Proteomes" id="UP000029579"/>
    </source>
</evidence>
<dbReference type="GO" id="GO:0008236">
    <property type="term" value="F:serine-type peptidase activity"/>
    <property type="evidence" value="ECO:0007669"/>
    <property type="project" value="UniProtKB-KW"/>
</dbReference>
<evidence type="ECO:0000256" key="1">
    <source>
        <dbReference type="ARBA" id="ARBA00008683"/>
    </source>
</evidence>
<feature type="domain" description="Peptidase S49" evidence="5">
    <location>
        <begin position="120"/>
        <end position="271"/>
    </location>
</feature>
<dbReference type="Gene3D" id="6.20.330.10">
    <property type="match status" value="1"/>
</dbReference>
<name>A0A095X5P7_9FIRM</name>
<sequence length="327" mass="35994">MKNNAKRWIAVGLAVLVLVASMFMKDTSEEKEAKGLAYLRNWGKSTLFDQEVIQGTNPAEKIRKISLEGVIQGDENSEFVISELKDAAKDPTTKGVILAVNSPGGSVYVSEKIAKEIKNLKAKKIPVYSVMEEMAASGGYYISAPTDRIYASNETLTGSIGVIMGGRSFQGLFEKYGIKEQNVVSGKMKDTGTMGRDLNAEEKAYLQGLVDSAFGRFVKIVSEGRHMSEKDVRKLADGRVYDGAQAVKNGLVDKIGDIDMAIDDMIKENKLNDPQVVESSYANLSLRQLFQKVEDLKKSSSDLAILKELMEENRQAPMYIYGGVYGR</sequence>
<dbReference type="Gene3D" id="3.90.226.10">
    <property type="entry name" value="2-enoyl-CoA Hydratase, Chain A, domain 1"/>
    <property type="match status" value="1"/>
</dbReference>
<comment type="caution">
    <text evidence="6">The sequence shown here is derived from an EMBL/GenBank/DDBJ whole genome shotgun (WGS) entry which is preliminary data.</text>
</comment>
<dbReference type="eggNOG" id="COG0616">
    <property type="taxonomic scope" value="Bacteria"/>
</dbReference>
<dbReference type="SUPFAM" id="SSF52096">
    <property type="entry name" value="ClpP/crotonase"/>
    <property type="match status" value="1"/>
</dbReference>
<dbReference type="PANTHER" id="PTHR42987">
    <property type="entry name" value="PEPTIDASE S49"/>
    <property type="match status" value="1"/>
</dbReference>
<gene>
    <name evidence="6" type="ORF">HMPREF1630_00735</name>
</gene>
<keyword evidence="3" id="KW-0378">Hydrolase</keyword>